<proteinExistence type="predicted"/>
<gene>
    <name evidence="2" type="ORF">UF78_01135</name>
</gene>
<protein>
    <submittedName>
        <fullName evidence="2">Uncharacterized protein</fullName>
    </submittedName>
</protein>
<evidence type="ECO:0000313" key="3">
    <source>
        <dbReference type="Proteomes" id="UP000032487"/>
    </source>
</evidence>
<dbReference type="Proteomes" id="UP000032487">
    <property type="component" value="Unassembled WGS sequence"/>
</dbReference>
<dbReference type="AlphaFoldDB" id="A0A0D9AV36"/>
<evidence type="ECO:0000256" key="1">
    <source>
        <dbReference type="SAM" id="MobiDB-lite"/>
    </source>
</evidence>
<dbReference type="NCBIfam" id="NF046101">
    <property type="entry name" value="PA3496_fam"/>
    <property type="match status" value="1"/>
</dbReference>
<accession>A0A0D9AV36</accession>
<sequence length="64" mass="7695">MAQHRETYVNLDARARRKQQDERRMHFRRAIESYDEQRQLQAQLMEFPDLMIAGPQLSSSAECR</sequence>
<name>A0A0D9AV36_STUST</name>
<organism evidence="2 3">
    <name type="scientific">Stutzerimonas stutzeri</name>
    <name type="common">Pseudomonas stutzeri</name>
    <dbReference type="NCBI Taxonomy" id="316"/>
    <lineage>
        <taxon>Bacteria</taxon>
        <taxon>Pseudomonadati</taxon>
        <taxon>Pseudomonadota</taxon>
        <taxon>Gammaproteobacteria</taxon>
        <taxon>Pseudomonadales</taxon>
        <taxon>Pseudomonadaceae</taxon>
        <taxon>Stutzerimonas</taxon>
    </lineage>
</organism>
<comment type="caution">
    <text evidence="2">The sequence shown here is derived from an EMBL/GenBank/DDBJ whole genome shotgun (WGS) entry which is preliminary data.</text>
</comment>
<dbReference type="OrthoDB" id="7019550at2"/>
<dbReference type="PATRIC" id="fig|316.101.peg.1969"/>
<dbReference type="InterPro" id="IPR058059">
    <property type="entry name" value="PA3496-like"/>
</dbReference>
<reference evidence="2 3" key="1">
    <citation type="submission" date="2015-02" db="EMBL/GenBank/DDBJ databases">
        <title>Draft genome sequence of Pseudomonas stutzeri NT0128 isolated from wheat (Triticum turgidum) rhizosphere.</title>
        <authorList>
            <person name="Tovi N."/>
            <person name="Frenk S."/>
            <person name="Hadar Y."/>
            <person name="Minz D."/>
        </authorList>
    </citation>
    <scope>NUCLEOTIDE SEQUENCE [LARGE SCALE GENOMIC DNA]</scope>
    <source>
        <strain evidence="2 3">NT0128</strain>
    </source>
</reference>
<dbReference type="EMBL" id="JYHV01000004">
    <property type="protein sequence ID" value="KJH84858.1"/>
    <property type="molecule type" value="Genomic_DNA"/>
</dbReference>
<dbReference type="RefSeq" id="WP_045160180.1">
    <property type="nucleotide sequence ID" value="NZ_JYHV01000004.1"/>
</dbReference>
<evidence type="ECO:0000313" key="2">
    <source>
        <dbReference type="EMBL" id="KJH84858.1"/>
    </source>
</evidence>
<feature type="region of interest" description="Disordered" evidence="1">
    <location>
        <begin position="1"/>
        <end position="22"/>
    </location>
</feature>